<dbReference type="RefSeq" id="WP_115591637.1">
    <property type="nucleotide sequence ID" value="NZ_QRHA01000001.1"/>
</dbReference>
<keyword evidence="5 8" id="KW-0812">Transmembrane</keyword>
<comment type="subcellular location">
    <subcellularLocation>
        <location evidence="1 8">Cell membrane</location>
        <topology evidence="1 8">Multi-pass membrane protein</topology>
    </subcellularLocation>
</comment>
<evidence type="ECO:0000256" key="2">
    <source>
        <dbReference type="ARBA" id="ARBA00009142"/>
    </source>
</evidence>
<comment type="similarity">
    <text evidence="2 8">Belongs to the 4-toluene sulfonate uptake permease (TSUP) (TC 2.A.102) family.</text>
</comment>
<evidence type="ECO:0000313" key="9">
    <source>
        <dbReference type="EMBL" id="RDV29347.1"/>
    </source>
</evidence>
<evidence type="ECO:0000256" key="3">
    <source>
        <dbReference type="ARBA" id="ARBA00022448"/>
    </source>
</evidence>
<feature type="transmembrane region" description="Helical" evidence="8">
    <location>
        <begin position="70"/>
        <end position="90"/>
    </location>
</feature>
<dbReference type="InterPro" id="IPR002781">
    <property type="entry name" value="TM_pro_TauE-like"/>
</dbReference>
<organism evidence="9 10">
    <name type="scientific">Alteromonas aestuariivivens</name>
    <dbReference type="NCBI Taxonomy" id="1938339"/>
    <lineage>
        <taxon>Bacteria</taxon>
        <taxon>Pseudomonadati</taxon>
        <taxon>Pseudomonadota</taxon>
        <taxon>Gammaproteobacteria</taxon>
        <taxon>Alteromonadales</taxon>
        <taxon>Alteromonadaceae</taxon>
        <taxon>Alteromonas/Salinimonas group</taxon>
        <taxon>Alteromonas</taxon>
    </lineage>
</organism>
<dbReference type="PANTHER" id="PTHR30269:SF37">
    <property type="entry name" value="MEMBRANE TRANSPORTER PROTEIN"/>
    <property type="match status" value="1"/>
</dbReference>
<feature type="transmembrane region" description="Helical" evidence="8">
    <location>
        <begin position="186"/>
        <end position="202"/>
    </location>
</feature>
<dbReference type="Proteomes" id="UP000256561">
    <property type="component" value="Unassembled WGS sequence"/>
</dbReference>
<dbReference type="EMBL" id="QRHA01000001">
    <property type="protein sequence ID" value="RDV29347.1"/>
    <property type="molecule type" value="Genomic_DNA"/>
</dbReference>
<dbReference type="AlphaFoldDB" id="A0A3D8MEW4"/>
<feature type="transmembrane region" description="Helical" evidence="8">
    <location>
        <begin position="97"/>
        <end position="114"/>
    </location>
</feature>
<comment type="caution">
    <text evidence="9">The sequence shown here is derived from an EMBL/GenBank/DDBJ whole genome shotgun (WGS) entry which is preliminary data.</text>
</comment>
<evidence type="ECO:0000313" key="10">
    <source>
        <dbReference type="Proteomes" id="UP000256561"/>
    </source>
</evidence>
<evidence type="ECO:0000256" key="1">
    <source>
        <dbReference type="ARBA" id="ARBA00004651"/>
    </source>
</evidence>
<feature type="transmembrane region" description="Helical" evidence="8">
    <location>
        <begin position="40"/>
        <end position="58"/>
    </location>
</feature>
<evidence type="ECO:0000256" key="7">
    <source>
        <dbReference type="ARBA" id="ARBA00023136"/>
    </source>
</evidence>
<keyword evidence="6 8" id="KW-1133">Transmembrane helix</keyword>
<evidence type="ECO:0000256" key="4">
    <source>
        <dbReference type="ARBA" id="ARBA00022475"/>
    </source>
</evidence>
<feature type="transmembrane region" description="Helical" evidence="8">
    <location>
        <begin position="126"/>
        <end position="148"/>
    </location>
</feature>
<keyword evidence="3" id="KW-0813">Transport</keyword>
<reference evidence="10" key="1">
    <citation type="submission" date="2018-08" db="EMBL/GenBank/DDBJ databases">
        <authorList>
            <person name="Zhang J."/>
            <person name="Du Z.-J."/>
        </authorList>
    </citation>
    <scope>NUCLEOTIDE SEQUENCE [LARGE SCALE GENOMIC DNA]</scope>
    <source>
        <strain evidence="10">KCTC 52655</strain>
    </source>
</reference>
<protein>
    <recommendedName>
        <fullName evidence="8">Probable membrane transporter protein</fullName>
    </recommendedName>
</protein>
<proteinExistence type="inferred from homology"/>
<gene>
    <name evidence="9" type="ORF">DXV75_02555</name>
</gene>
<keyword evidence="7 8" id="KW-0472">Membrane</keyword>
<keyword evidence="4 8" id="KW-1003">Cell membrane</keyword>
<feature type="transmembrane region" description="Helical" evidence="8">
    <location>
        <begin position="160"/>
        <end position="180"/>
    </location>
</feature>
<dbReference type="GO" id="GO:0005886">
    <property type="term" value="C:plasma membrane"/>
    <property type="evidence" value="ECO:0007669"/>
    <property type="project" value="UniProtKB-SubCell"/>
</dbReference>
<name>A0A3D8MEW4_9ALTE</name>
<evidence type="ECO:0000256" key="6">
    <source>
        <dbReference type="ARBA" id="ARBA00022989"/>
    </source>
</evidence>
<evidence type="ECO:0000256" key="5">
    <source>
        <dbReference type="ARBA" id="ARBA00022692"/>
    </source>
</evidence>
<keyword evidence="10" id="KW-1185">Reference proteome</keyword>
<dbReference type="Pfam" id="PF01925">
    <property type="entry name" value="TauE"/>
    <property type="match status" value="1"/>
</dbReference>
<evidence type="ECO:0000256" key="8">
    <source>
        <dbReference type="RuleBase" id="RU363041"/>
    </source>
</evidence>
<accession>A0A3D8MEW4</accession>
<dbReference type="OrthoDB" id="5472127at2"/>
<dbReference type="InterPro" id="IPR052017">
    <property type="entry name" value="TSUP"/>
</dbReference>
<feature type="transmembrane region" description="Helical" evidence="8">
    <location>
        <begin position="214"/>
        <end position="232"/>
    </location>
</feature>
<sequence>MLEWASIYLLLILGAVLQNTIGFGLGLLCAPILLHLSPELVPVPMILNALLITLIIAWRHHQHVEKRQVSYAILGGTAGVVLASVAMVYIDHQTYRFLFGCIIIVAVLLSLIGIRPKVTNQASAWVGALSGVMGTLTSAGGAPMGLLYQQESRNTIKANLSVFFIYINAAGALGLAVSGYATTDDLINFLLCAPAVLFGWWLSRFVNRRIDGNIIRPLILTVAFLAGIAAVFY</sequence>
<dbReference type="PANTHER" id="PTHR30269">
    <property type="entry name" value="TRANSMEMBRANE PROTEIN YFCA"/>
    <property type="match status" value="1"/>
</dbReference>
<feature type="transmembrane region" description="Helical" evidence="8">
    <location>
        <begin position="6"/>
        <end position="28"/>
    </location>
</feature>